<sequence>MSRFESTKRVETLSSSFPREASKVSVGPPRIEPDRGRLSPKDGSLSLDGCRTPYSWLGSFVSKLGSPRAFTTVVGSVDERLARSILLFPLKQRQQALKV</sequence>
<protein>
    <submittedName>
        <fullName evidence="2">Uncharacterized protein</fullName>
    </submittedName>
</protein>
<dbReference type="EMBL" id="HBGK01006674">
    <property type="protein sequence ID" value="CAD9274578.1"/>
    <property type="molecule type" value="Transcribed_RNA"/>
</dbReference>
<name>A0A7S1US47_9STRA</name>
<evidence type="ECO:0000313" key="2">
    <source>
        <dbReference type="EMBL" id="CAD9274578.1"/>
    </source>
</evidence>
<reference evidence="2" key="1">
    <citation type="submission" date="2021-01" db="EMBL/GenBank/DDBJ databases">
        <authorList>
            <person name="Corre E."/>
            <person name="Pelletier E."/>
            <person name="Niang G."/>
            <person name="Scheremetjew M."/>
            <person name="Finn R."/>
            <person name="Kale V."/>
            <person name="Holt S."/>
            <person name="Cochrane G."/>
            <person name="Meng A."/>
            <person name="Brown T."/>
            <person name="Cohen L."/>
        </authorList>
    </citation>
    <scope>NUCLEOTIDE SEQUENCE</scope>
    <source>
        <strain evidence="2">CCMP 410</strain>
    </source>
</reference>
<accession>A0A7S1US47</accession>
<proteinExistence type="predicted"/>
<feature type="compositionally biased region" description="Basic and acidic residues" evidence="1">
    <location>
        <begin position="31"/>
        <end position="40"/>
    </location>
</feature>
<gene>
    <name evidence="2" type="ORF">GOCE00092_LOCUS3486</name>
</gene>
<organism evidence="2">
    <name type="scientific">Grammatophora oceanica</name>
    <dbReference type="NCBI Taxonomy" id="210454"/>
    <lineage>
        <taxon>Eukaryota</taxon>
        <taxon>Sar</taxon>
        <taxon>Stramenopiles</taxon>
        <taxon>Ochrophyta</taxon>
        <taxon>Bacillariophyta</taxon>
        <taxon>Fragilariophyceae</taxon>
        <taxon>Fragilariophycidae</taxon>
        <taxon>Rhabdonematales</taxon>
        <taxon>Grammatophoraceae</taxon>
        <taxon>Grammatophora</taxon>
    </lineage>
</organism>
<evidence type="ECO:0000256" key="1">
    <source>
        <dbReference type="SAM" id="MobiDB-lite"/>
    </source>
</evidence>
<feature type="compositionally biased region" description="Basic and acidic residues" evidence="1">
    <location>
        <begin position="1"/>
        <end position="11"/>
    </location>
</feature>
<feature type="region of interest" description="Disordered" evidence="1">
    <location>
        <begin position="1"/>
        <end position="44"/>
    </location>
</feature>
<dbReference type="AlphaFoldDB" id="A0A7S1US47"/>